<feature type="region of interest" description="Disordered" evidence="1">
    <location>
        <begin position="80"/>
        <end position="113"/>
    </location>
</feature>
<dbReference type="Proteomes" id="UP000299102">
    <property type="component" value="Unassembled WGS sequence"/>
</dbReference>
<evidence type="ECO:0000313" key="2">
    <source>
        <dbReference type="EMBL" id="GBP08548.1"/>
    </source>
</evidence>
<evidence type="ECO:0000256" key="1">
    <source>
        <dbReference type="SAM" id="MobiDB-lite"/>
    </source>
</evidence>
<evidence type="ECO:0000313" key="3">
    <source>
        <dbReference type="Proteomes" id="UP000299102"/>
    </source>
</evidence>
<dbReference type="AlphaFoldDB" id="A0A4C1T519"/>
<reference evidence="2 3" key="1">
    <citation type="journal article" date="2019" name="Commun. Biol.">
        <title>The bagworm genome reveals a unique fibroin gene that provides high tensile strength.</title>
        <authorList>
            <person name="Kono N."/>
            <person name="Nakamura H."/>
            <person name="Ohtoshi R."/>
            <person name="Tomita M."/>
            <person name="Numata K."/>
            <person name="Arakawa K."/>
        </authorList>
    </citation>
    <scope>NUCLEOTIDE SEQUENCE [LARGE SCALE GENOMIC DNA]</scope>
</reference>
<dbReference type="EMBL" id="BGZK01000031">
    <property type="protein sequence ID" value="GBP08548.1"/>
    <property type="molecule type" value="Genomic_DNA"/>
</dbReference>
<name>A0A4C1T519_EUMVA</name>
<protein>
    <submittedName>
        <fullName evidence="2">Uncharacterized protein</fullName>
    </submittedName>
</protein>
<sequence>MSLLAVTAQDRVQNIVRKSVSTNVKLGGCEPEVWREEVCGGERAGSRAGTHALRQGEIHSADRGLVVKLELKVGRGVKLRKGAESESKKGQEPKLETGRELETSVGAGSESKL</sequence>
<feature type="compositionally biased region" description="Basic and acidic residues" evidence="1">
    <location>
        <begin position="81"/>
        <end position="102"/>
    </location>
</feature>
<organism evidence="2 3">
    <name type="scientific">Eumeta variegata</name>
    <name type="common">Bagworm moth</name>
    <name type="synonym">Eumeta japonica</name>
    <dbReference type="NCBI Taxonomy" id="151549"/>
    <lineage>
        <taxon>Eukaryota</taxon>
        <taxon>Metazoa</taxon>
        <taxon>Ecdysozoa</taxon>
        <taxon>Arthropoda</taxon>
        <taxon>Hexapoda</taxon>
        <taxon>Insecta</taxon>
        <taxon>Pterygota</taxon>
        <taxon>Neoptera</taxon>
        <taxon>Endopterygota</taxon>
        <taxon>Lepidoptera</taxon>
        <taxon>Glossata</taxon>
        <taxon>Ditrysia</taxon>
        <taxon>Tineoidea</taxon>
        <taxon>Psychidae</taxon>
        <taxon>Oiketicinae</taxon>
        <taxon>Eumeta</taxon>
    </lineage>
</organism>
<gene>
    <name evidence="2" type="ORF">EVAR_77217_1</name>
</gene>
<proteinExistence type="predicted"/>
<comment type="caution">
    <text evidence="2">The sequence shown here is derived from an EMBL/GenBank/DDBJ whole genome shotgun (WGS) entry which is preliminary data.</text>
</comment>
<keyword evidence="3" id="KW-1185">Reference proteome</keyword>
<accession>A0A4C1T519</accession>